<dbReference type="InterPro" id="IPR006016">
    <property type="entry name" value="UspA"/>
</dbReference>
<protein>
    <submittedName>
        <fullName evidence="3">Universal stress protein</fullName>
    </submittedName>
</protein>
<dbReference type="PANTHER" id="PTHR46268:SF6">
    <property type="entry name" value="UNIVERSAL STRESS PROTEIN UP12"/>
    <property type="match status" value="1"/>
</dbReference>
<name>A0ABQ2KES6_9NOCA</name>
<proteinExistence type="inferred from homology"/>
<evidence type="ECO:0000313" key="3">
    <source>
        <dbReference type="EMBL" id="GGN79369.1"/>
    </source>
</evidence>
<keyword evidence="4" id="KW-1185">Reference proteome</keyword>
<dbReference type="EMBL" id="BMNE01000003">
    <property type="protein sequence ID" value="GGN79369.1"/>
    <property type="molecule type" value="Genomic_DNA"/>
</dbReference>
<evidence type="ECO:0000313" key="4">
    <source>
        <dbReference type="Proteomes" id="UP000658127"/>
    </source>
</evidence>
<comment type="caution">
    <text evidence="3">The sequence shown here is derived from an EMBL/GenBank/DDBJ whole genome shotgun (WGS) entry which is preliminary data.</text>
</comment>
<dbReference type="SUPFAM" id="SSF52402">
    <property type="entry name" value="Adenine nucleotide alpha hydrolases-like"/>
    <property type="match status" value="2"/>
</dbReference>
<comment type="similarity">
    <text evidence="1">Belongs to the universal stress protein A family.</text>
</comment>
<gene>
    <name evidence="3" type="ORF">GCM10011610_27750</name>
</gene>
<dbReference type="InterPro" id="IPR014729">
    <property type="entry name" value="Rossmann-like_a/b/a_fold"/>
</dbReference>
<feature type="domain" description="UspA" evidence="2">
    <location>
        <begin position="21"/>
        <end position="158"/>
    </location>
</feature>
<accession>A0ABQ2KES6</accession>
<dbReference type="RefSeq" id="WP_189027955.1">
    <property type="nucleotide sequence ID" value="NZ_BMNE01000003.1"/>
</dbReference>
<dbReference type="Proteomes" id="UP000658127">
    <property type="component" value="Unassembled WGS sequence"/>
</dbReference>
<reference evidence="4" key="1">
    <citation type="journal article" date="2019" name="Int. J. Syst. Evol. Microbiol.">
        <title>The Global Catalogue of Microorganisms (GCM) 10K type strain sequencing project: providing services to taxonomists for standard genome sequencing and annotation.</title>
        <authorList>
            <consortium name="The Broad Institute Genomics Platform"/>
            <consortium name="The Broad Institute Genome Sequencing Center for Infectious Disease"/>
            <person name="Wu L."/>
            <person name="Ma J."/>
        </authorList>
    </citation>
    <scope>NUCLEOTIDE SEQUENCE [LARGE SCALE GENOMIC DNA]</scope>
    <source>
        <strain evidence="4">CGMCC 4.7329</strain>
    </source>
</reference>
<organism evidence="3 4">
    <name type="scientific">Nocardia rhizosphaerihabitans</name>
    <dbReference type="NCBI Taxonomy" id="1691570"/>
    <lineage>
        <taxon>Bacteria</taxon>
        <taxon>Bacillati</taxon>
        <taxon>Actinomycetota</taxon>
        <taxon>Actinomycetes</taxon>
        <taxon>Mycobacteriales</taxon>
        <taxon>Nocardiaceae</taxon>
        <taxon>Nocardia</taxon>
    </lineage>
</organism>
<dbReference type="PANTHER" id="PTHR46268">
    <property type="entry name" value="STRESS RESPONSE PROTEIN NHAX"/>
    <property type="match status" value="1"/>
</dbReference>
<dbReference type="InterPro" id="IPR006015">
    <property type="entry name" value="Universal_stress_UspA"/>
</dbReference>
<dbReference type="PRINTS" id="PR01438">
    <property type="entry name" value="UNVRSLSTRESS"/>
</dbReference>
<evidence type="ECO:0000256" key="1">
    <source>
        <dbReference type="ARBA" id="ARBA00008791"/>
    </source>
</evidence>
<dbReference type="Gene3D" id="3.40.50.620">
    <property type="entry name" value="HUPs"/>
    <property type="match status" value="2"/>
</dbReference>
<sequence>MPSHSQSLPSDSPHRTAAAAVVVGTDGSDGSVTAVRWAARLAADRDRALHIVHCTDPIADRTPRSAYDAFIYATMQDIRLAAEHMLATAREDALAVAPSLTVTTELAPGNPARTLIDASAHAHLVVLGAAASAGALAHLGSTLLAVTSHAHGAVVIVRGPEPDRRSGPVVVGVDGSSVGEPAVGAAFAEASLRAAELVAVHAWSDLTQGQFGGTSYLEMPIDDFAVAEEALLAERLAGWTEQFPDVVVRREIDVYGPRERLAHWSKTAQLLVVGSRGRGGFRGLLLGSTSNWLVQHADCPVMVVHHD</sequence>
<dbReference type="Pfam" id="PF00582">
    <property type="entry name" value="Usp"/>
    <property type="match status" value="2"/>
</dbReference>
<feature type="domain" description="UspA" evidence="2">
    <location>
        <begin position="168"/>
        <end position="305"/>
    </location>
</feature>
<evidence type="ECO:0000259" key="2">
    <source>
        <dbReference type="Pfam" id="PF00582"/>
    </source>
</evidence>